<reference evidence="7" key="1">
    <citation type="submission" date="2021-05" db="EMBL/GenBank/DDBJ databases">
        <authorList>
            <person name="Tigano A."/>
        </authorList>
    </citation>
    <scope>NUCLEOTIDE SEQUENCE</scope>
</reference>
<evidence type="ECO:0000259" key="6">
    <source>
        <dbReference type="PROSITE" id="PS50915"/>
    </source>
</evidence>
<dbReference type="OrthoDB" id="8841098at2759"/>
<gene>
    <name evidence="7" type="ORF">MMEN_LOCUS1758</name>
</gene>
<dbReference type="EMBL" id="CAJRST010000225">
    <property type="protein sequence ID" value="CAG5865177.1"/>
    <property type="molecule type" value="Genomic_DNA"/>
</dbReference>
<feature type="domain" description="Beta/gamma crystallin 'Greek key'" evidence="6">
    <location>
        <begin position="664"/>
        <end position="706"/>
    </location>
</feature>
<feature type="domain" description="Beta/gamma crystallin 'Greek key'" evidence="6">
    <location>
        <begin position="537"/>
        <end position="575"/>
    </location>
</feature>
<protein>
    <submittedName>
        <fullName evidence="7">(Atlantic silverside) hypothetical protein</fullName>
    </submittedName>
</protein>
<dbReference type="Gene3D" id="2.60.20.10">
    <property type="entry name" value="Crystallins"/>
    <property type="match status" value="8"/>
</dbReference>
<dbReference type="FunFam" id="2.60.20.10:FF:000003">
    <property type="entry name" value="Crystallin gamma S"/>
    <property type="match status" value="3"/>
</dbReference>
<keyword evidence="3" id="KW-0273">Eye lens protein</keyword>
<evidence type="ECO:0000256" key="2">
    <source>
        <dbReference type="ARBA" id="ARBA00009646"/>
    </source>
</evidence>
<dbReference type="Pfam" id="PF00030">
    <property type="entry name" value="Crystall"/>
    <property type="match status" value="7"/>
</dbReference>
<evidence type="ECO:0000256" key="1">
    <source>
        <dbReference type="ARBA" id="ARBA00003689"/>
    </source>
</evidence>
<comment type="caution">
    <text evidence="7">The sequence shown here is derived from an EMBL/GenBank/DDBJ whole genome shotgun (WGS) entry which is preliminary data.</text>
</comment>
<feature type="domain" description="Beta/gamma crystallin 'Greek key'" evidence="6">
    <location>
        <begin position="423"/>
        <end position="465"/>
    </location>
</feature>
<evidence type="ECO:0000313" key="8">
    <source>
        <dbReference type="Proteomes" id="UP000677803"/>
    </source>
</evidence>
<dbReference type="PROSITE" id="PS50915">
    <property type="entry name" value="CRYSTALLIN_BETA_GAMMA"/>
    <property type="match status" value="9"/>
</dbReference>
<dbReference type="InterPro" id="IPR001064">
    <property type="entry name" value="Beta/gamma_crystallin"/>
</dbReference>
<dbReference type="GO" id="GO:0002088">
    <property type="term" value="P:lens development in camera-type eye"/>
    <property type="evidence" value="ECO:0007669"/>
    <property type="project" value="TreeGrafter"/>
</dbReference>
<dbReference type="SMART" id="SM00247">
    <property type="entry name" value="XTALbg"/>
    <property type="match status" value="8"/>
</dbReference>
<feature type="domain" description="Beta/gamma crystallin 'Greek key'" evidence="6">
    <location>
        <begin position="160"/>
        <end position="202"/>
    </location>
</feature>
<evidence type="ECO:0000256" key="5">
    <source>
        <dbReference type="SAM" id="MobiDB-lite"/>
    </source>
</evidence>
<dbReference type="AlphaFoldDB" id="A0A8S4AAQ0"/>
<proteinExistence type="inferred from homology"/>
<evidence type="ECO:0000256" key="4">
    <source>
        <dbReference type="ARBA" id="ARBA00022737"/>
    </source>
</evidence>
<dbReference type="Proteomes" id="UP000677803">
    <property type="component" value="Unassembled WGS sequence"/>
</dbReference>
<feature type="domain" description="Beta/gamma crystallin 'Greek key'" evidence="6">
    <location>
        <begin position="252"/>
        <end position="299"/>
    </location>
</feature>
<feature type="domain" description="Beta/gamma crystallin 'Greek key'" evidence="6">
    <location>
        <begin position="576"/>
        <end position="621"/>
    </location>
</feature>
<comment type="function">
    <text evidence="1">Crystallins are the dominant structural components of the vertebrate eye lens.</text>
</comment>
<organism evidence="7 8">
    <name type="scientific">Menidia menidia</name>
    <name type="common">Atlantic silverside</name>
    <dbReference type="NCBI Taxonomy" id="238744"/>
    <lineage>
        <taxon>Eukaryota</taxon>
        <taxon>Metazoa</taxon>
        <taxon>Chordata</taxon>
        <taxon>Craniata</taxon>
        <taxon>Vertebrata</taxon>
        <taxon>Euteleostomi</taxon>
        <taxon>Actinopterygii</taxon>
        <taxon>Neopterygii</taxon>
        <taxon>Teleostei</taxon>
        <taxon>Neoteleostei</taxon>
        <taxon>Acanthomorphata</taxon>
        <taxon>Ovalentaria</taxon>
        <taxon>Atherinomorphae</taxon>
        <taxon>Atheriniformes</taxon>
        <taxon>Atherinopsidae</taxon>
        <taxon>Menidiinae</taxon>
        <taxon>Menidia</taxon>
    </lineage>
</organism>
<dbReference type="SUPFAM" id="SSF49695">
    <property type="entry name" value="gamma-Crystallin-like"/>
    <property type="match status" value="4"/>
</dbReference>
<dbReference type="PRINTS" id="PR01367">
    <property type="entry name" value="BGCRYSTALLIN"/>
</dbReference>
<accession>A0A8S4AAQ0</accession>
<feature type="domain" description="Beta/gamma crystallin 'Greek key'" evidence="6">
    <location>
        <begin position="334"/>
        <end position="376"/>
    </location>
</feature>
<dbReference type="PANTHER" id="PTHR11818:SF122">
    <property type="entry name" value="GAMMA-CRYSTALLIN A"/>
    <property type="match status" value="1"/>
</dbReference>
<evidence type="ECO:0000256" key="3">
    <source>
        <dbReference type="ARBA" id="ARBA00022613"/>
    </source>
</evidence>
<feature type="region of interest" description="Disordered" evidence="5">
    <location>
        <begin position="501"/>
        <end position="524"/>
    </location>
</feature>
<keyword evidence="8" id="KW-1185">Reference proteome</keyword>
<keyword evidence="4" id="KW-0677">Repeat</keyword>
<dbReference type="InterPro" id="IPR050252">
    <property type="entry name" value="Beta/Gamma-Crystallin"/>
</dbReference>
<dbReference type="FunFam" id="2.60.20.10:FF:000001">
    <property type="entry name" value="Crystallin gamma S"/>
    <property type="match status" value="3"/>
</dbReference>
<comment type="similarity">
    <text evidence="2">Belongs to the beta/gamma-crystallin family.</text>
</comment>
<sequence length="709" mass="82555">MTGFRMSSKGRSYECEADCPDVHPHFSRCNSARVEGGCWVLYEKPNYGGYQYGAATELSEDCAALQDRRGGGELQSCSVLDGYWTLYELPAYRGRQYFLRPGEYRRFSDWGAACATAGSVRRIVFFQERGFGGRRLECGGDCEDVAGRLAACGSVRVESGCFMLYEEPHYAGNQLYLSRGEYPDLPGWAGAEGAVGSCRHIATVTVSPPPSARFSPQKQPFGGRPVDLVDDCPCLLDRFQLRDVFSCSVAHGNWLFYEHPGYRGRVYLVRPGGYTRFSEWGGRSARPLTTGSFSFQIIFYEDKNFQGRSYECSNDCSDLHSYFSRCNSIRVESGCFMIYERPNFMGHQYFMRRGEYADYQRWMGFSSCIRSCRMIPAYRGSYRLRIYEKPDFSGHMMEFLDDCPCVSDRFHHRHVYSCNVMSGYWVFYEYPNFRGRQYFLRAGEYRRYRDWCATCAIIGSFRRGEAVLPAGGRVPALRGLVRHLRHHRLLQEVGTERELNQPEDHIPDHHHGKGIRRTPALPPRDPVSALRPRSALFQIIFYEDRNFQGRSYDCMSDCSDLTSYLSRCSSCRVESGCFMVYERQNYSGNQFFLRRGEYNDMQRMMSSGMTFDSIRSCRMIPHFRMRIYERENFGGQMHEMMEDCDNIMDRYRMNDCMSCHVMDGHWLMYEQPHYRGRMMYMRPGEYRSFREMGYSGSKFMSMRRIMDMC</sequence>
<dbReference type="GO" id="GO:0005212">
    <property type="term" value="F:structural constituent of eye lens"/>
    <property type="evidence" value="ECO:0007669"/>
    <property type="project" value="UniProtKB-KW"/>
</dbReference>
<dbReference type="InterPro" id="IPR011024">
    <property type="entry name" value="G_crystallin-like"/>
</dbReference>
<feature type="domain" description="Beta/gamma crystallin 'Greek key'" evidence="6">
    <location>
        <begin position="295"/>
        <end position="333"/>
    </location>
</feature>
<name>A0A8S4AAQ0_9TELE</name>
<evidence type="ECO:0000313" key="7">
    <source>
        <dbReference type="EMBL" id="CAG5865177.1"/>
    </source>
</evidence>
<feature type="domain" description="Beta/gamma crystallin 'Greek key'" evidence="6">
    <location>
        <begin position="82"/>
        <end position="124"/>
    </location>
</feature>
<dbReference type="PANTHER" id="PTHR11818">
    <property type="entry name" value="BETA/GAMMA CRYSTALLIN"/>
    <property type="match status" value="1"/>
</dbReference>
<dbReference type="GO" id="GO:0007601">
    <property type="term" value="P:visual perception"/>
    <property type="evidence" value="ECO:0007669"/>
    <property type="project" value="TreeGrafter"/>
</dbReference>